<feature type="domain" description="HPr" evidence="6">
    <location>
        <begin position="1"/>
        <end position="87"/>
    </location>
</feature>
<evidence type="ECO:0000256" key="3">
    <source>
        <dbReference type="ARBA" id="ARBA00022448"/>
    </source>
</evidence>
<evidence type="ECO:0000313" key="10">
    <source>
        <dbReference type="EMBL" id="CAB4751976.1"/>
    </source>
</evidence>
<proteinExistence type="predicted"/>
<evidence type="ECO:0000256" key="5">
    <source>
        <dbReference type="ARBA" id="ARBA00033055"/>
    </source>
</evidence>
<evidence type="ECO:0000313" key="7">
    <source>
        <dbReference type="EMBL" id="CAB4605214.1"/>
    </source>
</evidence>
<dbReference type="PROSITE" id="PS00369">
    <property type="entry name" value="PTS_HPR_HIS"/>
    <property type="match status" value="1"/>
</dbReference>
<dbReference type="InterPro" id="IPR000032">
    <property type="entry name" value="HPr-like"/>
</dbReference>
<evidence type="ECO:0000313" key="12">
    <source>
        <dbReference type="EMBL" id="CAB4840128.1"/>
    </source>
</evidence>
<dbReference type="PROSITE" id="PS51350">
    <property type="entry name" value="PTS_HPR_DOM"/>
    <property type="match status" value="1"/>
</dbReference>
<dbReference type="EMBL" id="CAFBOO010000009">
    <property type="protein sequence ID" value="CAB4989609.1"/>
    <property type="molecule type" value="Genomic_DNA"/>
</dbReference>
<dbReference type="Pfam" id="PF00381">
    <property type="entry name" value="PTS-HPr"/>
    <property type="match status" value="1"/>
</dbReference>
<dbReference type="InterPro" id="IPR035895">
    <property type="entry name" value="HPr-like_sf"/>
</dbReference>
<dbReference type="PANTHER" id="PTHR33705">
    <property type="entry name" value="PHOSPHOCARRIER PROTEIN HPR"/>
    <property type="match status" value="1"/>
</dbReference>
<name>A0A6J6TXY6_9ZZZZ</name>
<dbReference type="CDD" id="cd00367">
    <property type="entry name" value="PTS-HPr_like"/>
    <property type="match status" value="1"/>
</dbReference>
<keyword evidence="3" id="KW-0813">Transport</keyword>
<dbReference type="EMBL" id="CAFBQY010000011">
    <property type="protein sequence ID" value="CAB5074549.1"/>
    <property type="molecule type" value="Genomic_DNA"/>
</dbReference>
<dbReference type="EMBL" id="CAEZUM010000074">
    <property type="protein sequence ID" value="CAB4605214.1"/>
    <property type="molecule type" value="Genomic_DNA"/>
</dbReference>
<sequence length="87" mass="9186">MIIKECVITVKVGLHARPANEFSAIAKAAPFEITVGKPGAPLVKANSPLRLLTLKAHEGDTLTIAFATDDEGAANELFEKLVATISE</sequence>
<evidence type="ECO:0000256" key="1">
    <source>
        <dbReference type="ARBA" id="ARBA00003681"/>
    </source>
</evidence>
<dbReference type="SUPFAM" id="SSF55594">
    <property type="entry name" value="HPr-like"/>
    <property type="match status" value="1"/>
</dbReference>
<evidence type="ECO:0000256" key="4">
    <source>
        <dbReference type="ARBA" id="ARBA00022597"/>
    </source>
</evidence>
<evidence type="ECO:0000313" key="8">
    <source>
        <dbReference type="EMBL" id="CAB4673559.1"/>
    </source>
</evidence>
<organism evidence="10">
    <name type="scientific">freshwater metagenome</name>
    <dbReference type="NCBI Taxonomy" id="449393"/>
    <lineage>
        <taxon>unclassified sequences</taxon>
        <taxon>metagenomes</taxon>
        <taxon>ecological metagenomes</taxon>
    </lineage>
</organism>
<dbReference type="AlphaFoldDB" id="A0A6J6TXY6"/>
<dbReference type="NCBIfam" id="TIGR01003">
    <property type="entry name" value="PTS_HPr_family"/>
    <property type="match status" value="1"/>
</dbReference>
<evidence type="ECO:0000313" key="9">
    <source>
        <dbReference type="EMBL" id="CAB4728501.1"/>
    </source>
</evidence>
<gene>
    <name evidence="7" type="ORF">UFOPK1824_01008</name>
    <name evidence="8" type="ORF">UFOPK2340_00585</name>
    <name evidence="9" type="ORF">UFOPK2772_00157</name>
    <name evidence="10" type="ORF">UFOPK2850_00466</name>
    <name evidence="11" type="ORF">UFOPK3027_00945</name>
    <name evidence="12" type="ORF">UFOPK3256_00286</name>
    <name evidence="13" type="ORF">UFOPK3827_00773</name>
    <name evidence="14" type="ORF">UFOPK3982_01058</name>
    <name evidence="15" type="ORF">UFOPK4120_00606</name>
    <name evidence="16" type="ORF">UFOPK4404_01034</name>
</gene>
<comment type="function">
    <text evidence="1">General (non sugar-specific) component of the phosphoenolpyruvate-dependent sugar phosphotransferase system (sugar PTS). This major carbohydrate active-transport system catalyzes the phosphorylation of incoming sugar substrates concomitantly with their translocation across the cell membrane. The phosphoryl group from phosphoenolpyruvate (PEP) is transferred to the phosphoryl carrier protein HPr by enzyme I. Phospho-HPr then transfers it to the PTS EIIA domain.</text>
</comment>
<dbReference type="EMBL" id="CAFBPO010000005">
    <property type="protein sequence ID" value="CAB5016833.1"/>
    <property type="molecule type" value="Genomic_DNA"/>
</dbReference>
<dbReference type="EMBL" id="CAFBNM010000006">
    <property type="protein sequence ID" value="CAB4954324.1"/>
    <property type="molecule type" value="Genomic_DNA"/>
</dbReference>
<dbReference type="EMBL" id="CAEZYT010000004">
    <property type="protein sequence ID" value="CAB4728501.1"/>
    <property type="molecule type" value="Genomic_DNA"/>
</dbReference>
<keyword evidence="4" id="KW-0762">Sugar transport</keyword>
<evidence type="ECO:0000313" key="14">
    <source>
        <dbReference type="EMBL" id="CAB4989609.1"/>
    </source>
</evidence>
<accession>A0A6J6TXY6</accession>
<dbReference type="InterPro" id="IPR001020">
    <property type="entry name" value="PTS_HPr_His_P_site"/>
</dbReference>
<evidence type="ECO:0000313" key="11">
    <source>
        <dbReference type="EMBL" id="CAB4805485.1"/>
    </source>
</evidence>
<dbReference type="EMBL" id="CAEZZH010000004">
    <property type="protein sequence ID" value="CAB4751976.1"/>
    <property type="molecule type" value="Genomic_DNA"/>
</dbReference>
<dbReference type="EMBL" id="CAFAZW010000003">
    <property type="protein sequence ID" value="CAB4840128.1"/>
    <property type="molecule type" value="Genomic_DNA"/>
</dbReference>
<evidence type="ECO:0000313" key="13">
    <source>
        <dbReference type="EMBL" id="CAB4954324.1"/>
    </source>
</evidence>
<dbReference type="EMBL" id="CAFAAN010000007">
    <property type="protein sequence ID" value="CAB4805485.1"/>
    <property type="molecule type" value="Genomic_DNA"/>
</dbReference>
<evidence type="ECO:0000313" key="16">
    <source>
        <dbReference type="EMBL" id="CAB5074549.1"/>
    </source>
</evidence>
<dbReference type="EMBL" id="CAEZXC010000024">
    <property type="protein sequence ID" value="CAB4673559.1"/>
    <property type="molecule type" value="Genomic_DNA"/>
</dbReference>
<evidence type="ECO:0000259" key="6">
    <source>
        <dbReference type="PROSITE" id="PS51350"/>
    </source>
</evidence>
<evidence type="ECO:0000256" key="2">
    <source>
        <dbReference type="ARBA" id="ARBA00020422"/>
    </source>
</evidence>
<dbReference type="InterPro" id="IPR050399">
    <property type="entry name" value="HPr"/>
</dbReference>
<protein>
    <recommendedName>
        <fullName evidence="2">Phosphocarrier protein HPr</fullName>
    </recommendedName>
    <alternativeName>
        <fullName evidence="5">Histidine-containing protein</fullName>
    </alternativeName>
</protein>
<dbReference type="Gene3D" id="3.30.1340.10">
    <property type="entry name" value="HPr-like"/>
    <property type="match status" value="1"/>
</dbReference>
<evidence type="ECO:0000313" key="15">
    <source>
        <dbReference type="EMBL" id="CAB5016833.1"/>
    </source>
</evidence>
<reference evidence="10" key="1">
    <citation type="submission" date="2020-05" db="EMBL/GenBank/DDBJ databases">
        <authorList>
            <person name="Chiriac C."/>
            <person name="Salcher M."/>
            <person name="Ghai R."/>
            <person name="Kavagutti S V."/>
        </authorList>
    </citation>
    <scope>NUCLEOTIDE SEQUENCE</scope>
</reference>
<dbReference type="PANTHER" id="PTHR33705:SF1">
    <property type="entry name" value="PHOSPHOCARRIER PROTEIN HPR"/>
    <property type="match status" value="1"/>
</dbReference>